<evidence type="ECO:0000256" key="5">
    <source>
        <dbReference type="ARBA" id="ARBA00023242"/>
    </source>
</evidence>
<gene>
    <name evidence="7" type="ORF">Cboi02_000436600</name>
</gene>
<dbReference type="Proteomes" id="UP001165120">
    <property type="component" value="Unassembled WGS sequence"/>
</dbReference>
<sequence>MSSNEISISIEETNKIRSKLGLSLIPTTNGNSSSNNNNKDKDIQKREYNESLSIIETNKIRLKLGLKPIPDPNNLSLQVDNQGDNEDENYKEFISHSEKLIKDEKKLSDLQSKKYELSKSKLLNQKDNLFNDLNDTDDAEWINNIGNDNKKDTFASNKNFTKKTNQKKVNETSGDVSVDNITIMHDLNSFKNHIEDQQKDVILTLKDESIFGNGENDDDKDNGNFENVELSEKLKIKEILNEKINNNDNKRKLIGEDGFEDYEDNDKFEIVQGSFNISNGKSRNNKPLDEDQDNDE</sequence>
<feature type="region of interest" description="Disordered" evidence="6">
    <location>
        <begin position="273"/>
        <end position="296"/>
    </location>
</feature>
<dbReference type="GO" id="GO:0000481">
    <property type="term" value="P:maturation of 5S rRNA"/>
    <property type="evidence" value="ECO:0007669"/>
    <property type="project" value="TreeGrafter"/>
</dbReference>
<feature type="compositionally biased region" description="Polar residues" evidence="6">
    <location>
        <begin position="273"/>
        <end position="282"/>
    </location>
</feature>
<name>A0A9W6WIA6_CANBO</name>
<evidence type="ECO:0000256" key="1">
    <source>
        <dbReference type="ARBA" id="ARBA00004123"/>
    </source>
</evidence>
<keyword evidence="3" id="KW-0507">mRNA processing</keyword>
<keyword evidence="4" id="KW-0508">mRNA splicing</keyword>
<organism evidence="7 8">
    <name type="scientific">Candida boidinii</name>
    <name type="common">Yeast</name>
    <dbReference type="NCBI Taxonomy" id="5477"/>
    <lineage>
        <taxon>Eukaryota</taxon>
        <taxon>Fungi</taxon>
        <taxon>Dikarya</taxon>
        <taxon>Ascomycota</taxon>
        <taxon>Saccharomycotina</taxon>
        <taxon>Pichiomycetes</taxon>
        <taxon>Pichiales</taxon>
        <taxon>Pichiaceae</taxon>
        <taxon>Ogataea</taxon>
        <taxon>Ogataea/Candida clade</taxon>
    </lineage>
</organism>
<protein>
    <submittedName>
        <fullName evidence="7">Unnamed protein product</fullName>
    </submittedName>
</protein>
<evidence type="ECO:0000256" key="3">
    <source>
        <dbReference type="ARBA" id="ARBA00022664"/>
    </source>
</evidence>
<dbReference type="InterPro" id="IPR045347">
    <property type="entry name" value="HIND"/>
</dbReference>
<dbReference type="Pfam" id="PF19252">
    <property type="entry name" value="HIND"/>
    <property type="match status" value="2"/>
</dbReference>
<evidence type="ECO:0000313" key="7">
    <source>
        <dbReference type="EMBL" id="GME74300.1"/>
    </source>
</evidence>
<feature type="region of interest" description="Disordered" evidence="6">
    <location>
        <begin position="25"/>
        <end position="44"/>
    </location>
</feature>
<dbReference type="GO" id="GO:0046540">
    <property type="term" value="C:U4/U6 x U5 tri-snRNP complex"/>
    <property type="evidence" value="ECO:0007669"/>
    <property type="project" value="InterPro"/>
</dbReference>
<evidence type="ECO:0000256" key="6">
    <source>
        <dbReference type="SAM" id="MobiDB-lite"/>
    </source>
</evidence>
<dbReference type="AlphaFoldDB" id="A0A9W6WIA6"/>
<dbReference type="EMBL" id="BSXN01001741">
    <property type="protein sequence ID" value="GME74300.1"/>
    <property type="molecule type" value="Genomic_DNA"/>
</dbReference>
<dbReference type="PANTHER" id="PTHR14152">
    <property type="entry name" value="SQUAMOUS CELL CARCINOMA ANTIGEN RECOGNISED BY CYTOTOXIC T LYMPHOCYTES"/>
    <property type="match status" value="1"/>
</dbReference>
<reference evidence="7" key="1">
    <citation type="submission" date="2023-04" db="EMBL/GenBank/DDBJ databases">
        <title>Candida boidinii NBRC 10035.</title>
        <authorList>
            <person name="Ichikawa N."/>
            <person name="Sato H."/>
            <person name="Tonouchi N."/>
        </authorList>
    </citation>
    <scope>NUCLEOTIDE SEQUENCE</scope>
    <source>
        <strain evidence="7">NBRC 10035</strain>
    </source>
</reference>
<accession>A0A9W6WIA6</accession>
<evidence type="ECO:0000256" key="2">
    <source>
        <dbReference type="ARBA" id="ARBA00006076"/>
    </source>
</evidence>
<comment type="caution">
    <text evidence="7">The sequence shown here is derived from an EMBL/GenBank/DDBJ whole genome shotgun (WGS) entry which is preliminary data.</text>
</comment>
<dbReference type="PANTHER" id="PTHR14152:SF5">
    <property type="entry name" value="U4_U6.U5 TRI-SNRNP-ASSOCIATED PROTEIN 1"/>
    <property type="match status" value="1"/>
</dbReference>
<proteinExistence type="inferred from homology"/>
<dbReference type="InterPro" id="IPR005011">
    <property type="entry name" value="SNU66/SART1"/>
</dbReference>
<keyword evidence="5" id="KW-0539">Nucleus</keyword>
<keyword evidence="8" id="KW-1185">Reference proteome</keyword>
<dbReference type="GO" id="GO:0045292">
    <property type="term" value="P:mRNA cis splicing, via spliceosome"/>
    <property type="evidence" value="ECO:0007669"/>
    <property type="project" value="TreeGrafter"/>
</dbReference>
<comment type="subcellular location">
    <subcellularLocation>
        <location evidence="1">Nucleus</location>
    </subcellularLocation>
</comment>
<evidence type="ECO:0000256" key="4">
    <source>
        <dbReference type="ARBA" id="ARBA00023187"/>
    </source>
</evidence>
<evidence type="ECO:0000313" key="8">
    <source>
        <dbReference type="Proteomes" id="UP001165120"/>
    </source>
</evidence>
<comment type="similarity">
    <text evidence="2">Belongs to the SNU66/SART1 family.</text>
</comment>